<dbReference type="AlphaFoldDB" id="A0AA35SIU7"/>
<evidence type="ECO:0000256" key="2">
    <source>
        <dbReference type="ARBA" id="ARBA00022598"/>
    </source>
</evidence>
<dbReference type="InterPro" id="IPR016188">
    <property type="entry name" value="PurM-like_N"/>
</dbReference>
<dbReference type="InterPro" id="IPR036676">
    <property type="entry name" value="PurM-like_C_sf"/>
</dbReference>
<evidence type="ECO:0000259" key="9">
    <source>
        <dbReference type="Pfam" id="PF02769"/>
    </source>
</evidence>
<keyword evidence="4" id="KW-0547">Nucleotide-binding</keyword>
<dbReference type="Pfam" id="PF02769">
    <property type="entry name" value="AIRS_C"/>
    <property type="match status" value="2"/>
</dbReference>
<dbReference type="GO" id="GO:0004642">
    <property type="term" value="F:phosphoribosylformylglycinamidine synthase activity"/>
    <property type="evidence" value="ECO:0007669"/>
    <property type="project" value="InterPro"/>
</dbReference>
<dbReference type="Pfam" id="PF00586">
    <property type="entry name" value="AIRS"/>
    <property type="match status" value="2"/>
</dbReference>
<dbReference type="GO" id="GO:0046872">
    <property type="term" value="F:metal ion binding"/>
    <property type="evidence" value="ECO:0007669"/>
    <property type="project" value="UniProtKB-KW"/>
</dbReference>
<feature type="domain" description="PurM-like N-terminal" evidence="8">
    <location>
        <begin position="71"/>
        <end position="185"/>
    </location>
</feature>
<keyword evidence="1" id="KW-0963">Cytoplasm</keyword>
<dbReference type="GO" id="GO:0006189">
    <property type="term" value="P:'de novo' IMP biosynthetic process"/>
    <property type="evidence" value="ECO:0007669"/>
    <property type="project" value="InterPro"/>
</dbReference>
<feature type="domain" description="PurM-like C-terminal" evidence="9">
    <location>
        <begin position="568"/>
        <end position="654"/>
    </location>
</feature>
<dbReference type="GO" id="GO:0005524">
    <property type="term" value="F:ATP binding"/>
    <property type="evidence" value="ECO:0007669"/>
    <property type="project" value="UniProtKB-KW"/>
</dbReference>
<evidence type="ECO:0000313" key="11">
    <source>
        <dbReference type="EMBL" id="CAI8030885.1"/>
    </source>
</evidence>
<evidence type="ECO:0000256" key="5">
    <source>
        <dbReference type="ARBA" id="ARBA00022755"/>
    </source>
</evidence>
<dbReference type="FunFam" id="3.30.1330.10:FF:000004">
    <property type="entry name" value="Phosphoribosylformylglycinamidine synthase subunit PurL"/>
    <property type="match status" value="1"/>
</dbReference>
<sequence>MPVTKEVLDEIALSQAEYEMIVERLDREPNPVELGMFGALWSEHCGYKHSRPLLRFFPSSSPRVLSQSGAENAGAVDIGDGLAVVFKVESHNHPSAVEPLQGAATGVGGIVRDILAMGARPIALLNSLRFGPLDSPHNRHLFRRVVEGISWYGNCIGVPDVAGEIYFDESYSHNPLVNAMCVGLVATDKLASAAAGRVGSVLLLVGAETGRDGIHGASGLASRTFEEEQELRPTVQVGNPFLEKVLIESCLEALETGCVSGLQDLGAAGLTSAAIESAYRGGRGLILDISQVHRREPGMSGYEVMLSESQERMLLVTAPEHVERVQQVFRKWDVPCREIGQVIQEPRAHVLEGDRPVAQLPIKHLTEAPRYRLNGQQSLEQRDRQRLVLDEIPLPRSSVADTLLRMLAAPNVASRRSVYRRYDHQVQTNTVAGPGSDAAVLRIKGTGKAIALSIDGNGRFCYLDPYRGGQIVVAEVCRNLSSTGAEPLALTDCLNFGNPERPEIYYQLEWSIRGMARACRVLGVPVVSGNVSLYNESQGQAIYPTPVVGGLGLLEDVTRHAKSSFPEEGLDVYLVGQRNLRPRASDLAGSEFLQAIHGLVAGRPAINLALERRVQALCRKAIAQGIVASAHDCSDGGLAVALAECTFAEGIGFRGVGSLSRLMARWDCSLFGERQSRIVVSLCPESVSGIAANGNGTGRSFAGAWQDGRLPVPPGIIRGPGSLRNCRCLERCAGTGARGLRKQPGETNPTTLLEFRGDHVVAPLSFENAA</sequence>
<dbReference type="Pfam" id="PF18072">
    <property type="entry name" value="FGAR-AT_linker"/>
    <property type="match status" value="1"/>
</dbReference>
<evidence type="ECO:0000313" key="12">
    <source>
        <dbReference type="Proteomes" id="UP001174909"/>
    </source>
</evidence>
<feature type="domain" description="Phosphoribosylformylglycinamidine synthase linker" evidence="10">
    <location>
        <begin position="10"/>
        <end position="48"/>
    </location>
</feature>
<dbReference type="SUPFAM" id="SSF56042">
    <property type="entry name" value="PurM C-terminal domain-like"/>
    <property type="match status" value="2"/>
</dbReference>
<dbReference type="Proteomes" id="UP001174909">
    <property type="component" value="Unassembled WGS sequence"/>
</dbReference>
<accession>A0AA35SIU7</accession>
<comment type="caution">
    <text evidence="11">The sequence shown here is derived from an EMBL/GenBank/DDBJ whole genome shotgun (WGS) entry which is preliminary data.</text>
</comment>
<dbReference type="CDD" id="cd02203">
    <property type="entry name" value="PurL_repeat1"/>
    <property type="match status" value="1"/>
</dbReference>
<proteinExistence type="inferred from homology"/>
<protein>
    <submittedName>
        <fullName evidence="11">Phosphoribosylformylglycinamidine synthase subunit PurL</fullName>
    </submittedName>
</protein>
<feature type="domain" description="PurM-like C-terminal" evidence="9">
    <location>
        <begin position="197"/>
        <end position="348"/>
    </location>
</feature>
<dbReference type="Gene3D" id="3.30.1330.10">
    <property type="entry name" value="PurM-like, N-terminal domain"/>
    <property type="match status" value="2"/>
</dbReference>
<dbReference type="PANTHER" id="PTHR43555">
    <property type="entry name" value="PHOSPHORIBOSYLFORMYLGLYCINAMIDINE SYNTHASE SUBUNIT PURL"/>
    <property type="match status" value="1"/>
</dbReference>
<keyword evidence="5" id="KW-0658">Purine biosynthesis</keyword>
<keyword evidence="3" id="KW-0479">Metal-binding</keyword>
<feature type="domain" description="PurM-like N-terminal" evidence="8">
    <location>
        <begin position="435"/>
        <end position="553"/>
    </location>
</feature>
<evidence type="ECO:0000256" key="4">
    <source>
        <dbReference type="ARBA" id="ARBA00022741"/>
    </source>
</evidence>
<dbReference type="InterPro" id="IPR010918">
    <property type="entry name" value="PurM-like_C_dom"/>
</dbReference>
<dbReference type="NCBIfam" id="TIGR01736">
    <property type="entry name" value="FGAM_synth_II"/>
    <property type="match status" value="1"/>
</dbReference>
<evidence type="ECO:0000256" key="1">
    <source>
        <dbReference type="ARBA" id="ARBA00022490"/>
    </source>
</evidence>
<organism evidence="11 12">
    <name type="scientific">Geodia barretti</name>
    <name type="common">Barrett's horny sponge</name>
    <dbReference type="NCBI Taxonomy" id="519541"/>
    <lineage>
        <taxon>Eukaryota</taxon>
        <taxon>Metazoa</taxon>
        <taxon>Porifera</taxon>
        <taxon>Demospongiae</taxon>
        <taxon>Heteroscleromorpha</taxon>
        <taxon>Tetractinellida</taxon>
        <taxon>Astrophorina</taxon>
        <taxon>Geodiidae</taxon>
        <taxon>Geodia</taxon>
    </lineage>
</organism>
<reference evidence="11" key="1">
    <citation type="submission" date="2023-03" db="EMBL/GenBank/DDBJ databases">
        <authorList>
            <person name="Steffen K."/>
            <person name="Cardenas P."/>
        </authorList>
    </citation>
    <scope>NUCLEOTIDE SEQUENCE</scope>
</reference>
<keyword evidence="12" id="KW-1185">Reference proteome</keyword>
<dbReference type="InterPro" id="IPR010074">
    <property type="entry name" value="PRibForGlyAmidine_synth_PurL"/>
</dbReference>
<dbReference type="NCBIfam" id="NF002290">
    <property type="entry name" value="PRK01213.1"/>
    <property type="match status" value="1"/>
</dbReference>
<dbReference type="HAMAP" id="MF_00420">
    <property type="entry name" value="PurL_2"/>
    <property type="match status" value="1"/>
</dbReference>
<evidence type="ECO:0000259" key="8">
    <source>
        <dbReference type="Pfam" id="PF00586"/>
    </source>
</evidence>
<dbReference type="InterPro" id="IPR036921">
    <property type="entry name" value="PurM-like_N_sf"/>
</dbReference>
<dbReference type="PIRSF" id="PIRSF001587">
    <property type="entry name" value="FGAM_synthase_II"/>
    <property type="match status" value="1"/>
</dbReference>
<gene>
    <name evidence="11" type="ORF">GBAR_LOCUS17523</name>
</gene>
<keyword evidence="2" id="KW-0436">Ligase</keyword>
<dbReference type="SUPFAM" id="SSF55326">
    <property type="entry name" value="PurM N-terminal domain-like"/>
    <property type="match status" value="2"/>
</dbReference>
<keyword evidence="6" id="KW-0067">ATP-binding</keyword>
<evidence type="ECO:0000256" key="7">
    <source>
        <dbReference type="ARBA" id="ARBA00022842"/>
    </source>
</evidence>
<evidence type="ECO:0000256" key="3">
    <source>
        <dbReference type="ARBA" id="ARBA00022723"/>
    </source>
</evidence>
<dbReference type="CDD" id="cd02204">
    <property type="entry name" value="PurL_repeat2"/>
    <property type="match status" value="1"/>
</dbReference>
<dbReference type="Gene3D" id="3.90.650.10">
    <property type="entry name" value="PurM-like C-terminal domain"/>
    <property type="match status" value="2"/>
</dbReference>
<keyword evidence="7" id="KW-0460">Magnesium</keyword>
<dbReference type="PANTHER" id="PTHR43555:SF1">
    <property type="entry name" value="PHOSPHORIBOSYLFORMYLGLYCINAMIDINE SYNTHASE SUBUNIT PURL"/>
    <property type="match status" value="1"/>
</dbReference>
<evidence type="ECO:0000256" key="6">
    <source>
        <dbReference type="ARBA" id="ARBA00022840"/>
    </source>
</evidence>
<dbReference type="InterPro" id="IPR041609">
    <property type="entry name" value="PurL_linker"/>
</dbReference>
<name>A0AA35SIU7_GEOBA</name>
<dbReference type="EMBL" id="CASHTH010002505">
    <property type="protein sequence ID" value="CAI8030885.1"/>
    <property type="molecule type" value="Genomic_DNA"/>
</dbReference>
<evidence type="ECO:0000259" key="10">
    <source>
        <dbReference type="Pfam" id="PF18072"/>
    </source>
</evidence>